<comment type="subunit">
    <text evidence="11">Component of the SRB8-11 complex, which itself associates with the Mediator complex.</text>
</comment>
<feature type="compositionally biased region" description="Polar residues" evidence="12">
    <location>
        <begin position="750"/>
        <end position="760"/>
    </location>
</feature>
<feature type="region of interest" description="Disordered" evidence="12">
    <location>
        <begin position="709"/>
        <end position="813"/>
    </location>
</feature>
<feature type="region of interest" description="Disordered" evidence="12">
    <location>
        <begin position="586"/>
        <end position="653"/>
    </location>
</feature>
<organism evidence="16 17">
    <name type="scientific">Aspergillus campestris (strain IBT 28561)</name>
    <dbReference type="NCBI Taxonomy" id="1392248"/>
    <lineage>
        <taxon>Eukaryota</taxon>
        <taxon>Fungi</taxon>
        <taxon>Dikarya</taxon>
        <taxon>Ascomycota</taxon>
        <taxon>Pezizomycotina</taxon>
        <taxon>Eurotiomycetes</taxon>
        <taxon>Eurotiomycetidae</taxon>
        <taxon>Eurotiales</taxon>
        <taxon>Aspergillaceae</taxon>
        <taxon>Aspergillus</taxon>
        <taxon>Aspergillus subgen. Circumdati</taxon>
    </lineage>
</organism>
<evidence type="ECO:0000256" key="2">
    <source>
        <dbReference type="ARBA" id="ARBA00009354"/>
    </source>
</evidence>
<dbReference type="PANTHER" id="PTHR48249:SF3">
    <property type="entry name" value="MEDIATOR OF RNA POLYMERASE II TRANSCRIPTION SUBUNIT 13"/>
    <property type="match status" value="1"/>
</dbReference>
<evidence type="ECO:0000256" key="6">
    <source>
        <dbReference type="ARBA" id="ARBA00023159"/>
    </source>
</evidence>
<proteinExistence type="inferred from homology"/>
<feature type="compositionally biased region" description="Polar residues" evidence="12">
    <location>
        <begin position="127"/>
        <end position="144"/>
    </location>
</feature>
<feature type="region of interest" description="Disordered" evidence="12">
    <location>
        <begin position="1319"/>
        <end position="1366"/>
    </location>
</feature>
<dbReference type="RefSeq" id="XP_024691881.1">
    <property type="nucleotide sequence ID" value="XM_024835259.1"/>
</dbReference>
<dbReference type="VEuPathDB" id="FungiDB:P168DRAFT_271342"/>
<evidence type="ECO:0000256" key="1">
    <source>
        <dbReference type="ARBA" id="ARBA00004123"/>
    </source>
</evidence>
<evidence type="ECO:0000256" key="9">
    <source>
        <dbReference type="ARBA" id="ARBA00025661"/>
    </source>
</evidence>
<keyword evidence="17" id="KW-1185">Reference proteome</keyword>
<reference evidence="16" key="1">
    <citation type="submission" date="2016-12" db="EMBL/GenBank/DDBJ databases">
        <title>The genomes of Aspergillus section Nigri reveals drivers in fungal speciation.</title>
        <authorList>
            <consortium name="DOE Joint Genome Institute"/>
            <person name="Vesth T.C."/>
            <person name="Nybo J."/>
            <person name="Theobald S."/>
            <person name="Brandl J."/>
            <person name="Frisvad J.C."/>
            <person name="Nielsen K.F."/>
            <person name="Lyhne E.K."/>
            <person name="Kogle M.E."/>
            <person name="Kuo A."/>
            <person name="Riley R."/>
            <person name="Clum A."/>
            <person name="Nolan M."/>
            <person name="Lipzen A."/>
            <person name="Salamov A."/>
            <person name="Henrissat B."/>
            <person name="Wiebenga A."/>
            <person name="De vries R.P."/>
            <person name="Grigoriev I.V."/>
            <person name="Mortensen U.H."/>
            <person name="Andersen M.R."/>
            <person name="Baker S.E."/>
        </authorList>
    </citation>
    <scope>NUCLEOTIDE SEQUENCE</scope>
    <source>
        <strain evidence="16">IBT 28561</strain>
    </source>
</reference>
<feature type="compositionally biased region" description="Polar residues" evidence="12">
    <location>
        <begin position="709"/>
        <end position="718"/>
    </location>
</feature>
<feature type="compositionally biased region" description="Polar residues" evidence="12">
    <location>
        <begin position="637"/>
        <end position="651"/>
    </location>
</feature>
<evidence type="ECO:0000256" key="3">
    <source>
        <dbReference type="ARBA" id="ARBA00019618"/>
    </source>
</evidence>
<feature type="domain" description="Mediator complex subunit Med13 N-terminal" evidence="14">
    <location>
        <begin position="1"/>
        <end position="375"/>
    </location>
</feature>
<feature type="compositionally biased region" description="Basic and acidic residues" evidence="12">
    <location>
        <begin position="623"/>
        <end position="636"/>
    </location>
</feature>
<evidence type="ECO:0000256" key="8">
    <source>
        <dbReference type="ARBA" id="ARBA00023242"/>
    </source>
</evidence>
<feature type="region of interest" description="Disordered" evidence="12">
    <location>
        <begin position="413"/>
        <end position="439"/>
    </location>
</feature>
<keyword evidence="6 11" id="KW-0010">Activator</keyword>
<evidence type="ECO:0000256" key="11">
    <source>
        <dbReference type="RuleBase" id="RU364134"/>
    </source>
</evidence>
<evidence type="ECO:0000259" key="13">
    <source>
        <dbReference type="Pfam" id="PF06333"/>
    </source>
</evidence>
<evidence type="ECO:0000313" key="16">
    <source>
        <dbReference type="EMBL" id="PKY03287.1"/>
    </source>
</evidence>
<comment type="function">
    <text evidence="9 11">Component of the SRB8-11 complex. The SRB8-11 complex is a regulatory module of the Mediator complex which is itself involved in regulation of basal and activated RNA polymerase II-dependent transcription. The SRB8-11 complex may be involved in the transcriptional repression of a subset of genes regulated by Mediator. It may inhibit the association of the Mediator complex with RNA polymerase II to form the holoenzyme complex.</text>
</comment>
<dbReference type="GeneID" id="36542783"/>
<feature type="region of interest" description="Disordered" evidence="12">
    <location>
        <begin position="127"/>
        <end position="154"/>
    </location>
</feature>
<dbReference type="GO" id="GO:0045944">
    <property type="term" value="P:positive regulation of transcription by RNA polymerase II"/>
    <property type="evidence" value="ECO:0007669"/>
    <property type="project" value="TreeGrafter"/>
</dbReference>
<dbReference type="InterPro" id="IPR051139">
    <property type="entry name" value="Mediator_complx_sub13"/>
</dbReference>
<gene>
    <name evidence="16" type="ORF">P168DRAFT_271342</name>
</gene>
<dbReference type="GO" id="GO:0003713">
    <property type="term" value="F:transcription coactivator activity"/>
    <property type="evidence" value="ECO:0007669"/>
    <property type="project" value="TreeGrafter"/>
</dbReference>
<dbReference type="Pfam" id="PF11597">
    <property type="entry name" value="Med13_N"/>
    <property type="match status" value="1"/>
</dbReference>
<feature type="compositionally biased region" description="Polar residues" evidence="12">
    <location>
        <begin position="1321"/>
        <end position="1345"/>
    </location>
</feature>
<keyword evidence="4 11" id="KW-0678">Repressor</keyword>
<dbReference type="Pfam" id="PF18296">
    <property type="entry name" value="MID_MedPIWI"/>
    <property type="match status" value="1"/>
</dbReference>
<feature type="domain" description="Mediator complex subunit Med13 C-terminal" evidence="13">
    <location>
        <begin position="1165"/>
        <end position="1479"/>
    </location>
</feature>
<dbReference type="EMBL" id="MSFM01000008">
    <property type="protein sequence ID" value="PKY03287.1"/>
    <property type="molecule type" value="Genomic_DNA"/>
</dbReference>
<accession>A0A2I1D087</accession>
<keyword evidence="7 11" id="KW-0804">Transcription</keyword>
<evidence type="ECO:0000313" key="17">
    <source>
        <dbReference type="Proteomes" id="UP000234254"/>
    </source>
</evidence>
<dbReference type="InterPro" id="IPR041285">
    <property type="entry name" value="MID_MedPIWI"/>
</dbReference>
<dbReference type="Pfam" id="PF06333">
    <property type="entry name" value="Med13_C"/>
    <property type="match status" value="1"/>
</dbReference>
<comment type="subcellular location">
    <subcellularLocation>
        <location evidence="1 11">Nucleus</location>
    </subcellularLocation>
</comment>
<evidence type="ECO:0000256" key="5">
    <source>
        <dbReference type="ARBA" id="ARBA00023015"/>
    </source>
</evidence>
<comment type="similarity">
    <text evidence="2 11">Belongs to the Mediator complex subunit 13 family.</text>
</comment>
<feature type="region of interest" description="Disordered" evidence="12">
    <location>
        <begin position="920"/>
        <end position="949"/>
    </location>
</feature>
<dbReference type="InterPro" id="IPR021643">
    <property type="entry name" value="Mediator_Med13_N"/>
</dbReference>
<evidence type="ECO:0000259" key="14">
    <source>
        <dbReference type="Pfam" id="PF11597"/>
    </source>
</evidence>
<dbReference type="PANTHER" id="PTHR48249">
    <property type="entry name" value="MEDIATOR OF RNA POLYMERASE II TRANSCRIPTION SUBUNIT 13"/>
    <property type="match status" value="1"/>
</dbReference>
<keyword evidence="5 11" id="KW-0805">Transcription regulation</keyword>
<keyword evidence="8 11" id="KW-0539">Nucleus</keyword>
<evidence type="ECO:0000259" key="15">
    <source>
        <dbReference type="Pfam" id="PF18296"/>
    </source>
</evidence>
<dbReference type="OrthoDB" id="103819at2759"/>
<comment type="caution">
    <text evidence="16">The sequence shown here is derived from an EMBL/GenBank/DDBJ whole genome shotgun (WGS) entry which is preliminary data.</text>
</comment>
<dbReference type="Proteomes" id="UP000234254">
    <property type="component" value="Unassembled WGS sequence"/>
</dbReference>
<protein>
    <recommendedName>
        <fullName evidence="3 11">Mediator of RNA polymerase II transcription subunit 13</fullName>
    </recommendedName>
    <alternativeName>
        <fullName evidence="10 11">Mediator complex subunit 13</fullName>
    </alternativeName>
</protein>
<sequence length="1490" mass="161937">MEFPGGSITNIRAIDGFSSIYWRIYTEEPNIASIPGETPANGYTILRHLSRLKDLELRLRNADCLVSSYPRRLGLWVFSATPDFESLDPLCPNQGQDERSRLVVDSFTLKASGSGSTTAADLIKNLSTEPQTPGQNASASQRPTNGPPPARRMDGYASPGAIYAAFISAVTGALSLQLIRRDHAIPLGSRTLFTAIESDDHESPRIANDDPASIPTLTTLHVQLTSVGKLMISLQTVAQDGIARLSQPDSVLEDIVDAPRGTDLWLSPSGSVARLVSANPDPATAPSPYVTADAAGNDRSRSVHHKQWKLAVFDWLRCFGLPVRPIDEMAWVEIEVWEPFYSRLAGETWRLGEDNTPTLPLKRILWPAIYCFRRTRAALSALVNPLCSSPSLHNDPLGFAEMWRTVDIPKPVERDPVPLSSHQDQHPKAETDSGELDFPEGIESLSRASQYPELQTASLVYPTPPDGAASLGVNPTNATDLFVEDSSFGSLPHQTKVGSLAQMPTGDSDVPMVFGPAAGLVVGSGLYDTNDDDLFGDMDEQDFGDKGITDADFNFFDDADFQGLGDGPPGHDTDEMADLLCAEPDASPAISMQPPVESEQPSDQQAPVEHIETPQFISTDQQVKTEEEQIAPRDHTTPPSSQNDNNQTISPPLSPVEVKKIILPAPDGNGRLPVPKGQKSYYKPVAFKQDMSNWDQKYGAAGKFWFTNAPSGADQSTKTDGDIPTIGLPRRTRNSVVSRDVAKTMDGHGSPSTELAQDDQSSVTSEGSDESGSDSESSHATLPTLKRKRVRSNSPSTPAMSHGIAPVEDEQDSQGYRAEDAVFLGNLLSTFSDWSMTGYFSLPDNRLLPAIARREVQVQIAQLLSDQVTQTSLNHKLDGDLGLGDFGSKLYSLRTSLEDTPFVGGSERLDLSNYASLQDTNNLFSPPSGGLTPRQSSQRREAARGSVSKLASPHLRVRRGKDYLEVLPAAISFWETFGLEPAHGPKNITAYCIHPHTAGDAADVFLERLSLAYTSCNLGTHNRGNESNHFEHGLGKWVTTVTGGIGYPNVMMTLKTMCEEFGAVLTQGVPKEGNIVLYIVNPFTHATALADICAAFWSLFQQYAAAADTQQTRQLNELVLQIVPSDFVMSAESLVVPPQTRYLSLALEVYSRCHPKPLSTSLTGCNPPVLLADSIPRSINFRLAPEKSSPLQDGRCLHIACSRSQDQRWLSVAWSDTSGNLQRNISYCLRFRNASAFTAMSDIRNEIWKATKEMLDRAQARWRIMLAYTDTVDQEEIDTWSGFIDQYSKSNAVSLELTIFAVNTTTDLSLEPPATPIPMSVFSSQPASTPVATPNPSGSVLSPEQSANAPTPPSGGGAAANAPTPTDAQIEADSEATLMDISDETWGVILSHRLNNSPHLTELRPVLASGYLLRRRGAADGDGVYSMCVNLIHTTRPSQSYEGILRESLGMYRGLATLARARGTVTVQHSTLPWHVATAVRAQEVLSYVL</sequence>
<feature type="domain" description="MID" evidence="15">
    <location>
        <begin position="986"/>
        <end position="1155"/>
    </location>
</feature>
<evidence type="ECO:0000256" key="7">
    <source>
        <dbReference type="ARBA" id="ARBA00023163"/>
    </source>
</evidence>
<evidence type="ECO:0000256" key="4">
    <source>
        <dbReference type="ARBA" id="ARBA00022491"/>
    </source>
</evidence>
<dbReference type="GO" id="GO:0016592">
    <property type="term" value="C:mediator complex"/>
    <property type="evidence" value="ECO:0007669"/>
    <property type="project" value="InterPro"/>
</dbReference>
<evidence type="ECO:0000256" key="10">
    <source>
        <dbReference type="ARBA" id="ARBA00032008"/>
    </source>
</evidence>
<name>A0A2I1D087_ASPC2</name>
<dbReference type="InterPro" id="IPR009401">
    <property type="entry name" value="Med13_C"/>
</dbReference>
<evidence type="ECO:0000256" key="12">
    <source>
        <dbReference type="SAM" id="MobiDB-lite"/>
    </source>
</evidence>